<dbReference type="PATRIC" id="fig|1262449.3.peg.55"/>
<comment type="subcellular location">
    <subcellularLocation>
        <location evidence="5">Cell membrane</location>
        <topology evidence="5">Multi-pass membrane protein</topology>
    </subcellularLocation>
    <subcellularLocation>
        <location evidence="1">Membrane</location>
        <topology evidence="1">Multi-pass membrane protein</topology>
    </subcellularLocation>
</comment>
<organism evidence="7 10">
    <name type="scientific">Clostridium pasteurianum DSM 525 = ATCC 6013</name>
    <dbReference type="NCBI Taxonomy" id="1262449"/>
    <lineage>
        <taxon>Bacteria</taxon>
        <taxon>Bacillati</taxon>
        <taxon>Bacillota</taxon>
        <taxon>Clostridia</taxon>
        <taxon>Eubacteriales</taxon>
        <taxon>Clostridiaceae</taxon>
        <taxon>Clostridium</taxon>
    </lineage>
</organism>
<dbReference type="AlphaFoldDB" id="A0A0H3IXR9"/>
<dbReference type="InterPro" id="IPR000515">
    <property type="entry name" value="MetI-like"/>
</dbReference>
<feature type="domain" description="ABC transmembrane type-1" evidence="6">
    <location>
        <begin position="57"/>
        <end position="251"/>
    </location>
</feature>
<dbReference type="Proteomes" id="UP000028042">
    <property type="component" value="Unassembled WGS sequence"/>
</dbReference>
<evidence type="ECO:0000313" key="10">
    <source>
        <dbReference type="Proteomes" id="UP000030905"/>
    </source>
</evidence>
<feature type="transmembrane region" description="Helical" evidence="5">
    <location>
        <begin position="95"/>
        <end position="119"/>
    </location>
</feature>
<keyword evidence="5" id="KW-0813">Transport</keyword>
<evidence type="ECO:0000313" key="8">
    <source>
        <dbReference type="EMBL" id="KRU13733.1"/>
    </source>
</evidence>
<sequence length="572" mass="63612">MKNEKVFNKQKFGMIDVVIFICIAMVIYLIMSPGMNGTSGNIDVKISTDLDMLPSYALRSVLRMTAAYIIAIIFTLTYGYIAAHNKKAEKILIPILDILQSIPVLSFLPAVVLGLIALFPNGTLGIEIASIILIFTGQAWNMTFSFYYSIKILPRDLKEASRILQLNRWQQFKKLELPFATIGLVWNSMMSWAGGWFFLMACEMFTLQGRSFRLKGIGSFLQTAANEGNTKALIYGIIMLLIVIILLDQFIWRPVIAWSDKFKIELTQSNDEPKSFVLKLLRRSYIVQILTEKIFDPFFSFIGKRIDNIIININKNKVVSSRKFGNISKIIIRIVSIIVLIYLGFNVIKLLSTLSFTDLKQIPKAVLFSLLRVIAAQIIALIWTVPVGVAIGMNKKLANIFQPIIQVIASVPATALFPVVLGVFMSALGGLGFASIILMVMGTQWYILFNVVAGAMAIPEDLRAATKTFGIRGIKKWKTLILPGIFPNLVTGMITATGGCWNASIVSEYVNFGGHAVKTIGLGALISEATETGNFALLLMGTITMCIVVVVINNVVWKRLYTLAEERFKIEI</sequence>
<feature type="transmembrane region" description="Helical" evidence="5">
    <location>
        <begin position="177"/>
        <end position="199"/>
    </location>
</feature>
<evidence type="ECO:0000256" key="2">
    <source>
        <dbReference type="ARBA" id="ARBA00022692"/>
    </source>
</evidence>
<feature type="transmembrane region" description="Helical" evidence="5">
    <location>
        <begin position="404"/>
        <end position="427"/>
    </location>
</feature>
<comment type="similarity">
    <text evidence="5">Belongs to the binding-protein-dependent transport system permease family.</text>
</comment>
<evidence type="ECO:0000259" key="6">
    <source>
        <dbReference type="PROSITE" id="PS50928"/>
    </source>
</evidence>
<reference evidence="7 10" key="1">
    <citation type="journal article" date="2015" name="Genome Announc.">
        <title>Complete Genome Sequence of the Nitrogen-Fixing and Solvent-Producing Clostridium pasteurianum DSM 525.</title>
        <authorList>
            <person name="Poehlein A."/>
            <person name="Grosse-Honebrink A."/>
            <person name="Zhang Y."/>
            <person name="Minton N.P."/>
            <person name="Daniel R."/>
        </authorList>
    </citation>
    <scope>NUCLEOTIDE SEQUENCE [LARGE SCALE GENOMIC DNA]</scope>
    <source>
        <strain evidence="7">DSM 525</strain>
        <strain evidence="10">DSM 525 / ATCC 6013</strain>
    </source>
</reference>
<protein>
    <submittedName>
        <fullName evidence="7">ABC-type anion transport system, duplicated permease component</fullName>
    </submittedName>
    <submittedName>
        <fullName evidence="8">ABC-type transporter, integral membrane subunit</fullName>
    </submittedName>
</protein>
<dbReference type="CDD" id="cd06261">
    <property type="entry name" value="TM_PBP2"/>
    <property type="match status" value="2"/>
</dbReference>
<dbReference type="EMBL" id="CP009268">
    <property type="protein sequence ID" value="AJA50254.1"/>
    <property type="molecule type" value="Genomic_DNA"/>
</dbReference>
<dbReference type="eggNOG" id="COG4986">
    <property type="taxonomic scope" value="Bacteria"/>
</dbReference>
<keyword evidence="2 5" id="KW-0812">Transmembrane</keyword>
<dbReference type="PANTHER" id="PTHR42744">
    <property type="entry name" value="BINDING-PROTEIN-DEPENDENT TRANSPORT SYSTEMS INNER MEMBRANE COMPONENT"/>
    <property type="match status" value="1"/>
</dbReference>
<dbReference type="Gene3D" id="1.10.3720.10">
    <property type="entry name" value="MetI-like"/>
    <property type="match status" value="2"/>
</dbReference>
<gene>
    <name evidence="7" type="ORF">CLPA_c01660</name>
    <name evidence="8" type="ORF">CP6013_02981</name>
</gene>
<evidence type="ECO:0000256" key="1">
    <source>
        <dbReference type="ARBA" id="ARBA00004141"/>
    </source>
</evidence>
<reference evidence="8" key="2">
    <citation type="submission" date="2015-10" db="EMBL/GenBank/DDBJ databases">
        <title>Improved Draft Genome Sequence of Clostridium pasteurianum Strain ATCC 6013 (DSM 525) Using a Hybrid Next-Generation Sequencing Approach.</title>
        <authorList>
            <person name="Pyne M.E."/>
            <person name="Utturkar S.M."/>
            <person name="Brown S.D."/>
            <person name="Moo-Young M."/>
            <person name="Chung D.A."/>
            <person name="Chou P.C."/>
        </authorList>
    </citation>
    <scope>NUCLEOTIDE SEQUENCE</scope>
    <source>
        <strain evidence="8">ATCC 6013</strain>
    </source>
</reference>
<reference evidence="8 9" key="3">
    <citation type="journal article" name="Genome Announc.">
        <title>Improved Draft Genome Sequence of Clostridium pasteurianum Strain ATCC 6013 (DSM 525) Using a Hybrid Next-Generation Sequencing Approach.</title>
        <authorList>
            <person name="Pyne M.E."/>
            <person name="Utturkar S."/>
            <person name="Brown S.D."/>
            <person name="Moo-Young M."/>
            <person name="Chung D.A."/>
            <person name="Chou C.P."/>
        </authorList>
    </citation>
    <scope>NUCLEOTIDE SEQUENCE [LARGE SCALE GENOMIC DNA]</scope>
    <source>
        <strain evidence="8 9">ATCC 6013</strain>
    </source>
</reference>
<dbReference type="PROSITE" id="PS50928">
    <property type="entry name" value="ABC_TM1"/>
    <property type="match status" value="2"/>
</dbReference>
<dbReference type="InterPro" id="IPR035906">
    <property type="entry name" value="MetI-like_sf"/>
</dbReference>
<keyword evidence="4 5" id="KW-0472">Membrane</keyword>
<dbReference type="EMBL" id="JPGY02000001">
    <property type="protein sequence ID" value="KRU13733.1"/>
    <property type="molecule type" value="Genomic_DNA"/>
</dbReference>
<dbReference type="Pfam" id="PF00528">
    <property type="entry name" value="BPD_transp_1"/>
    <property type="match status" value="2"/>
</dbReference>
<dbReference type="SUPFAM" id="SSF161098">
    <property type="entry name" value="MetI-like"/>
    <property type="match status" value="2"/>
</dbReference>
<feature type="transmembrane region" description="Helical" evidence="5">
    <location>
        <begin position="330"/>
        <end position="348"/>
    </location>
</feature>
<evidence type="ECO:0000256" key="3">
    <source>
        <dbReference type="ARBA" id="ARBA00022989"/>
    </source>
</evidence>
<feature type="transmembrane region" description="Helical" evidence="5">
    <location>
        <begin position="12"/>
        <end position="31"/>
    </location>
</feature>
<dbReference type="GO" id="GO:0055085">
    <property type="term" value="P:transmembrane transport"/>
    <property type="evidence" value="ECO:0007669"/>
    <property type="project" value="InterPro"/>
</dbReference>
<feature type="transmembrane region" description="Helical" evidence="5">
    <location>
        <begin position="433"/>
        <end position="458"/>
    </location>
</feature>
<dbReference type="GO" id="GO:0005886">
    <property type="term" value="C:plasma membrane"/>
    <property type="evidence" value="ECO:0007669"/>
    <property type="project" value="UniProtKB-SubCell"/>
</dbReference>
<dbReference type="RefSeq" id="WP_003440431.1">
    <property type="nucleotide sequence ID" value="NZ_ANZB01000001.1"/>
</dbReference>
<feature type="transmembrane region" description="Helical" evidence="5">
    <location>
        <begin position="535"/>
        <end position="557"/>
    </location>
</feature>
<evidence type="ECO:0000313" key="7">
    <source>
        <dbReference type="EMBL" id="AJA50254.1"/>
    </source>
</evidence>
<feature type="transmembrane region" description="Helical" evidence="5">
    <location>
        <begin position="479"/>
        <end position="504"/>
    </location>
</feature>
<keyword evidence="3 5" id="KW-1133">Transmembrane helix</keyword>
<dbReference type="PANTHER" id="PTHR42744:SF1">
    <property type="entry name" value="BINDING-PROTEIN-DEPENDENT TRANSPORT SYSTEMS INNER MEMBRANE COMPONENT"/>
    <property type="match status" value="1"/>
</dbReference>
<name>A0A0H3IXR9_CLOPA</name>
<dbReference type="Proteomes" id="UP000030905">
    <property type="component" value="Chromosome"/>
</dbReference>
<feature type="transmembrane region" description="Helical" evidence="5">
    <location>
        <begin position="232"/>
        <end position="252"/>
    </location>
</feature>
<feature type="transmembrane region" description="Helical" evidence="5">
    <location>
        <begin position="125"/>
        <end position="148"/>
    </location>
</feature>
<evidence type="ECO:0000256" key="5">
    <source>
        <dbReference type="RuleBase" id="RU363032"/>
    </source>
</evidence>
<proteinExistence type="inferred from homology"/>
<keyword evidence="10" id="KW-1185">Reference proteome</keyword>
<evidence type="ECO:0000256" key="4">
    <source>
        <dbReference type="ARBA" id="ARBA00023136"/>
    </source>
</evidence>
<feature type="transmembrane region" description="Helical" evidence="5">
    <location>
        <begin position="368"/>
        <end position="392"/>
    </location>
</feature>
<feature type="transmembrane region" description="Helical" evidence="5">
    <location>
        <begin position="61"/>
        <end position="83"/>
    </location>
</feature>
<feature type="domain" description="ABC transmembrane type-1" evidence="6">
    <location>
        <begin position="366"/>
        <end position="556"/>
    </location>
</feature>
<evidence type="ECO:0000313" key="9">
    <source>
        <dbReference type="Proteomes" id="UP000028042"/>
    </source>
</evidence>
<dbReference type="GeneID" id="93072422"/>
<dbReference type="KEGG" id="cpat:CLPA_c01660"/>
<accession>A0A0H3IXR9</accession>
<dbReference type="KEGG" id="cpae:CPAST_c01660"/>